<organism evidence="2">
    <name type="scientific">uncultured Propionibacteriaceae bacterium</name>
    <dbReference type="NCBI Taxonomy" id="257457"/>
    <lineage>
        <taxon>Bacteria</taxon>
        <taxon>Bacillati</taxon>
        <taxon>Actinomycetota</taxon>
        <taxon>Actinomycetes</taxon>
        <taxon>Propionibacteriales</taxon>
        <taxon>Propionibacteriaceae</taxon>
        <taxon>environmental samples</taxon>
    </lineage>
</organism>
<feature type="compositionally biased region" description="Pro residues" evidence="1">
    <location>
        <begin position="48"/>
        <end position="65"/>
    </location>
</feature>
<evidence type="ECO:0000256" key="1">
    <source>
        <dbReference type="SAM" id="MobiDB-lite"/>
    </source>
</evidence>
<feature type="region of interest" description="Disordered" evidence="1">
    <location>
        <begin position="1"/>
        <end position="65"/>
    </location>
</feature>
<feature type="non-terminal residue" evidence="2">
    <location>
        <position position="1"/>
    </location>
</feature>
<reference evidence="2" key="1">
    <citation type="submission" date="2020-02" db="EMBL/GenBank/DDBJ databases">
        <authorList>
            <person name="Meier V. D."/>
        </authorList>
    </citation>
    <scope>NUCLEOTIDE SEQUENCE</scope>
    <source>
        <strain evidence="2">AVDCRST_MAG75</strain>
    </source>
</reference>
<proteinExistence type="predicted"/>
<evidence type="ECO:0000313" key="2">
    <source>
        <dbReference type="EMBL" id="CAA9379034.1"/>
    </source>
</evidence>
<name>A0A6J4NAW0_9ACTN</name>
<dbReference type="EMBL" id="CADCUO010000048">
    <property type="protein sequence ID" value="CAA9379034.1"/>
    <property type="molecule type" value="Genomic_DNA"/>
</dbReference>
<gene>
    <name evidence="2" type="ORF">AVDCRST_MAG75-801</name>
</gene>
<feature type="compositionally biased region" description="Low complexity" evidence="1">
    <location>
        <begin position="1"/>
        <end position="13"/>
    </location>
</feature>
<feature type="compositionally biased region" description="Low complexity" evidence="1">
    <location>
        <begin position="33"/>
        <end position="47"/>
    </location>
</feature>
<accession>A0A6J4NAW0</accession>
<sequence length="65" mass="6459">GRPARGAADRAGGTCPPGLLRADQTSRDRLRDGPAGAAVVACPGRRLPLPPDGPVAGPPRPAEGL</sequence>
<dbReference type="AlphaFoldDB" id="A0A6J4NAW0"/>
<protein>
    <submittedName>
        <fullName evidence="2">Uncharacterized protein</fullName>
    </submittedName>
</protein>
<feature type="non-terminal residue" evidence="2">
    <location>
        <position position="65"/>
    </location>
</feature>